<feature type="compositionally biased region" description="Polar residues" evidence="1">
    <location>
        <begin position="430"/>
        <end position="450"/>
    </location>
</feature>
<reference evidence="2" key="1">
    <citation type="submission" date="2024-06" db="UniProtKB">
        <authorList>
            <consortium name="Ensembl"/>
        </authorList>
    </citation>
    <scope>IDENTIFICATION</scope>
</reference>
<evidence type="ECO:0000313" key="2">
    <source>
        <dbReference type="Ensembl" id="ENSMPUP00000019717.1"/>
    </source>
</evidence>
<dbReference type="EMBL" id="AEYP01104827">
    <property type="status" value="NOT_ANNOTATED_CDS"/>
    <property type="molecule type" value="Genomic_DNA"/>
</dbReference>
<protein>
    <submittedName>
        <fullName evidence="2">Uncharacterized protein</fullName>
    </submittedName>
</protein>
<dbReference type="Ensembl" id="ENSMPUT00000019998.1">
    <property type="protein sequence ID" value="ENSMPUP00000019717.1"/>
    <property type="gene ID" value="ENSMPUG00000019846.1"/>
</dbReference>
<feature type="compositionally biased region" description="Basic and acidic residues" evidence="1">
    <location>
        <begin position="264"/>
        <end position="273"/>
    </location>
</feature>
<dbReference type="PROSITE" id="PS51257">
    <property type="entry name" value="PROKAR_LIPOPROTEIN"/>
    <property type="match status" value="1"/>
</dbReference>
<feature type="compositionally biased region" description="Polar residues" evidence="1">
    <location>
        <begin position="486"/>
        <end position="502"/>
    </location>
</feature>
<accession>M3Z804</accession>
<dbReference type="AlphaFoldDB" id="M3Z804"/>
<feature type="compositionally biased region" description="Gly residues" evidence="1">
    <location>
        <begin position="455"/>
        <end position="465"/>
    </location>
</feature>
<feature type="compositionally biased region" description="Pro residues" evidence="1">
    <location>
        <begin position="50"/>
        <end position="62"/>
    </location>
</feature>
<dbReference type="InParanoid" id="M3Z804"/>
<feature type="region of interest" description="Disordered" evidence="1">
    <location>
        <begin position="37"/>
        <end position="64"/>
    </location>
</feature>
<feature type="region of interest" description="Disordered" evidence="1">
    <location>
        <begin position="264"/>
        <end position="316"/>
    </location>
</feature>
<feature type="region of interest" description="Disordered" evidence="1">
    <location>
        <begin position="80"/>
        <end position="123"/>
    </location>
</feature>
<name>M3Z804_MUSPF</name>
<feature type="compositionally biased region" description="Low complexity" evidence="1">
    <location>
        <begin position="381"/>
        <end position="392"/>
    </location>
</feature>
<proteinExistence type="predicted"/>
<sequence length="502" mass="52365">MAGQREQGTPWPTATATTSQACSCPCAGEPRCAPCLWGQRSPDRGRGPSQPCPPLHQGPAHPPQSLCEQVAQAGLTVARKTRAPSLQGKSGLVGPAGVTAPQHRGAGQIRDWESGHTSRLPRTEAQAEYGWAAPSVAVASFPRRPCAETLAWDPTPPTTEPGGQPTRSPRGRHAAPTSVSDARQAGRRLVPWEGPGLQGRDPLAPAPRSSRGPGPGPAPLRLPSGPGTQVPAGKTKGLGHKPLSAPSVRPAARRTAQLVVGHMLREAPRRGPEPEGGTQGRTKGPRVLPGVLQWLPPGTSSRPTAPNIKPPAVTGRKPVCKRTRVLGVGCVRGGGAWAHARATRKHTCQHHQTSRRRGPHTRGGGPQAPEGRMSSGNSGHRALGQLARRAAGPQTRLGLEQGHDPAAPRAPEDAGRRCSRWSPPERRSRQLATGSPTGPTSQLTTTSAERQGTGVHLGGGQGAGETSGPRAPGNTQPRMPLAWRPCTSSQTAPARRPCTSSK</sequence>
<feature type="compositionally biased region" description="Basic residues" evidence="1">
    <location>
        <begin position="341"/>
        <end position="360"/>
    </location>
</feature>
<dbReference type="HOGENOM" id="CLU_542855_0_0_1"/>
<organism evidence="2">
    <name type="scientific">Mustela putorius furo</name>
    <name type="common">European domestic ferret</name>
    <name type="synonym">Mustela furo</name>
    <dbReference type="NCBI Taxonomy" id="9669"/>
    <lineage>
        <taxon>Eukaryota</taxon>
        <taxon>Metazoa</taxon>
        <taxon>Chordata</taxon>
        <taxon>Craniata</taxon>
        <taxon>Vertebrata</taxon>
        <taxon>Euteleostomi</taxon>
        <taxon>Mammalia</taxon>
        <taxon>Eutheria</taxon>
        <taxon>Laurasiatheria</taxon>
        <taxon>Carnivora</taxon>
        <taxon>Caniformia</taxon>
        <taxon>Musteloidea</taxon>
        <taxon>Mustelidae</taxon>
        <taxon>Mustelinae</taxon>
        <taxon>Mustela</taxon>
    </lineage>
</organism>
<feature type="region of interest" description="Disordered" evidence="1">
    <location>
        <begin position="147"/>
        <end position="251"/>
    </location>
</feature>
<feature type="region of interest" description="Disordered" evidence="1">
    <location>
        <begin position="341"/>
        <end position="502"/>
    </location>
</feature>
<feature type="compositionally biased region" description="Low complexity" evidence="1">
    <location>
        <begin position="12"/>
        <end position="21"/>
    </location>
</feature>
<feature type="region of interest" description="Disordered" evidence="1">
    <location>
        <begin position="1"/>
        <end position="21"/>
    </location>
</feature>
<evidence type="ECO:0000256" key="1">
    <source>
        <dbReference type="SAM" id="MobiDB-lite"/>
    </source>
</evidence>